<name>A0A9D4B9A7_DREPO</name>
<comment type="caution">
    <text evidence="1">The sequence shown here is derived from an EMBL/GenBank/DDBJ whole genome shotgun (WGS) entry which is preliminary data.</text>
</comment>
<evidence type="ECO:0000313" key="1">
    <source>
        <dbReference type="EMBL" id="KAH3694086.1"/>
    </source>
</evidence>
<organism evidence="1 2">
    <name type="scientific">Dreissena polymorpha</name>
    <name type="common">Zebra mussel</name>
    <name type="synonym">Mytilus polymorpha</name>
    <dbReference type="NCBI Taxonomy" id="45954"/>
    <lineage>
        <taxon>Eukaryota</taxon>
        <taxon>Metazoa</taxon>
        <taxon>Spiralia</taxon>
        <taxon>Lophotrochozoa</taxon>
        <taxon>Mollusca</taxon>
        <taxon>Bivalvia</taxon>
        <taxon>Autobranchia</taxon>
        <taxon>Heteroconchia</taxon>
        <taxon>Euheterodonta</taxon>
        <taxon>Imparidentia</taxon>
        <taxon>Neoheterodontei</taxon>
        <taxon>Myida</taxon>
        <taxon>Dreissenoidea</taxon>
        <taxon>Dreissenidae</taxon>
        <taxon>Dreissena</taxon>
    </lineage>
</organism>
<evidence type="ECO:0000313" key="2">
    <source>
        <dbReference type="Proteomes" id="UP000828390"/>
    </source>
</evidence>
<gene>
    <name evidence="1" type="ORF">DPMN_081525</name>
</gene>
<reference evidence="1" key="2">
    <citation type="submission" date="2020-11" db="EMBL/GenBank/DDBJ databases">
        <authorList>
            <person name="McCartney M.A."/>
            <person name="Auch B."/>
            <person name="Kono T."/>
            <person name="Mallez S."/>
            <person name="Becker A."/>
            <person name="Gohl D.M."/>
            <person name="Silverstein K.A.T."/>
            <person name="Koren S."/>
            <person name="Bechman K.B."/>
            <person name="Herman A."/>
            <person name="Abrahante J.E."/>
            <person name="Garbe J."/>
        </authorList>
    </citation>
    <scope>NUCLEOTIDE SEQUENCE</scope>
    <source>
        <strain evidence="1">Duluth1</strain>
        <tissue evidence="1">Whole animal</tissue>
    </source>
</reference>
<accession>A0A9D4B9A7</accession>
<protein>
    <submittedName>
        <fullName evidence="1">Uncharacterized protein</fullName>
    </submittedName>
</protein>
<proteinExistence type="predicted"/>
<sequence length="133" mass="14382">MSALCADLEIIRATPKMCAASSSSCPENSYSPEASRFCLKPVHLGKVELPHLCDHLCCLPGLVHGLDILCTDGNCVPGGDDGLWPDGFQLTLAFTVWRHTSSSWRSTFSQVCDVCCYPVWRLCSNKVSTGLGS</sequence>
<reference evidence="1" key="1">
    <citation type="journal article" date="2019" name="bioRxiv">
        <title>The Genome of the Zebra Mussel, Dreissena polymorpha: A Resource for Invasive Species Research.</title>
        <authorList>
            <person name="McCartney M.A."/>
            <person name="Auch B."/>
            <person name="Kono T."/>
            <person name="Mallez S."/>
            <person name="Zhang Y."/>
            <person name="Obille A."/>
            <person name="Becker A."/>
            <person name="Abrahante J.E."/>
            <person name="Garbe J."/>
            <person name="Badalamenti J.P."/>
            <person name="Herman A."/>
            <person name="Mangelson H."/>
            <person name="Liachko I."/>
            <person name="Sullivan S."/>
            <person name="Sone E.D."/>
            <person name="Koren S."/>
            <person name="Silverstein K.A.T."/>
            <person name="Beckman K.B."/>
            <person name="Gohl D.M."/>
        </authorList>
    </citation>
    <scope>NUCLEOTIDE SEQUENCE</scope>
    <source>
        <strain evidence="1">Duluth1</strain>
        <tissue evidence="1">Whole animal</tissue>
    </source>
</reference>
<keyword evidence="2" id="KW-1185">Reference proteome</keyword>
<dbReference type="AlphaFoldDB" id="A0A9D4B9A7"/>
<dbReference type="EMBL" id="JAIWYP010000016">
    <property type="protein sequence ID" value="KAH3694086.1"/>
    <property type="molecule type" value="Genomic_DNA"/>
</dbReference>
<dbReference type="Proteomes" id="UP000828390">
    <property type="component" value="Unassembled WGS sequence"/>
</dbReference>